<dbReference type="AlphaFoldDB" id="B0D939"/>
<dbReference type="EMBL" id="DS547100">
    <property type="protein sequence ID" value="EDR09188.1"/>
    <property type="molecule type" value="Genomic_DNA"/>
</dbReference>
<evidence type="ECO:0000256" key="1">
    <source>
        <dbReference type="SAM" id="MobiDB-lite"/>
    </source>
</evidence>
<feature type="compositionally biased region" description="Pro residues" evidence="1">
    <location>
        <begin position="118"/>
        <end position="159"/>
    </location>
</feature>
<dbReference type="Proteomes" id="UP000001194">
    <property type="component" value="Unassembled WGS sequence"/>
</dbReference>
<feature type="compositionally biased region" description="Pro residues" evidence="1">
    <location>
        <begin position="12"/>
        <end position="21"/>
    </location>
</feature>
<dbReference type="Pfam" id="PF20415">
    <property type="entry name" value="DUF6699"/>
    <property type="match status" value="1"/>
</dbReference>
<evidence type="ECO:0000259" key="2">
    <source>
        <dbReference type="Pfam" id="PF20415"/>
    </source>
</evidence>
<feature type="compositionally biased region" description="Low complexity" evidence="1">
    <location>
        <begin position="78"/>
        <end position="116"/>
    </location>
</feature>
<feature type="compositionally biased region" description="Polar residues" evidence="1">
    <location>
        <begin position="64"/>
        <end position="76"/>
    </location>
</feature>
<dbReference type="GeneID" id="6075792"/>
<dbReference type="InParanoid" id="B0D939"/>
<keyword evidence="4" id="KW-1185">Reference proteome</keyword>
<sequence length="477" mass="51943">MFNDMPSLVDDPNPPFIPPPAGASTGGQPGYSGYSNPFPGASASNWPGTPYPRQSAPLAPPPTSAQSWTFGQTNPWSAPAAPTTPAGTWGGMTPAGSLPQTPYTPYSNAPPASAPAGHYPPFPQPNGYPPFSQPNGYPPSSQPNGYPPSSQPNGYPPFSQPNVGHYPQSSQPNVDHYPPISQHHTGYPLAPKEDQSGWFGSSLGMKRSNSYQGYPKRPGGLGASGGGLGVGGYPSPTGGMGMGGYPSPAGTGPGGVYLAYGEGFDERNLARRPRDWRADYNARQGISSFLPRVGRSRSDVQEFSDPTRRILHPLLQYTPTRPSIYHDLRDDPLKPNTLEFLNLQRPPNDIDYAQLATQPPSSIMRIYHPLLPWYIDVQKSHTNGITVFDVLTQIWQQLHTAISNKHYWNEELGAQERAALNNAFWERCRGVQEEISRGIMRIDFLGRKIILMGFVKGKNGMWEMKTRKDDSPVTGAM</sequence>
<gene>
    <name evidence="3" type="ORF">LACBIDRAFT_294095</name>
</gene>
<evidence type="ECO:0000313" key="4">
    <source>
        <dbReference type="Proteomes" id="UP000001194"/>
    </source>
</evidence>
<proteinExistence type="predicted"/>
<name>B0D939_LACBS</name>
<dbReference type="RefSeq" id="XP_001880501.1">
    <property type="nucleotide sequence ID" value="XM_001880466.1"/>
</dbReference>
<accession>B0D939</accession>
<dbReference type="STRING" id="486041.B0D939"/>
<organism evidence="4">
    <name type="scientific">Laccaria bicolor (strain S238N-H82 / ATCC MYA-4686)</name>
    <name type="common">Bicoloured deceiver</name>
    <name type="synonym">Laccaria laccata var. bicolor</name>
    <dbReference type="NCBI Taxonomy" id="486041"/>
    <lineage>
        <taxon>Eukaryota</taxon>
        <taxon>Fungi</taxon>
        <taxon>Dikarya</taxon>
        <taxon>Basidiomycota</taxon>
        <taxon>Agaricomycotina</taxon>
        <taxon>Agaricomycetes</taxon>
        <taxon>Agaricomycetidae</taxon>
        <taxon>Agaricales</taxon>
        <taxon>Agaricineae</taxon>
        <taxon>Hydnangiaceae</taxon>
        <taxon>Laccaria</taxon>
    </lineage>
</organism>
<dbReference type="KEGG" id="lbc:LACBIDRAFT_294095"/>
<feature type="region of interest" description="Disordered" evidence="1">
    <location>
        <begin position="1"/>
        <end position="193"/>
    </location>
</feature>
<feature type="domain" description="DUF6699" evidence="2">
    <location>
        <begin position="326"/>
        <end position="460"/>
    </location>
</feature>
<protein>
    <submittedName>
        <fullName evidence="3">Predicted protein</fullName>
    </submittedName>
</protein>
<dbReference type="HOGENOM" id="CLU_540841_0_0_1"/>
<dbReference type="InterPro" id="IPR046522">
    <property type="entry name" value="DUF6699"/>
</dbReference>
<reference evidence="3 4" key="1">
    <citation type="journal article" date="2008" name="Nature">
        <title>The genome of Laccaria bicolor provides insights into mycorrhizal symbiosis.</title>
        <authorList>
            <person name="Martin F."/>
            <person name="Aerts A."/>
            <person name="Ahren D."/>
            <person name="Brun A."/>
            <person name="Danchin E.G.J."/>
            <person name="Duchaussoy F."/>
            <person name="Gibon J."/>
            <person name="Kohler A."/>
            <person name="Lindquist E."/>
            <person name="Pereda V."/>
            <person name="Salamov A."/>
            <person name="Shapiro H.J."/>
            <person name="Wuyts J."/>
            <person name="Blaudez D."/>
            <person name="Buee M."/>
            <person name="Brokstein P."/>
            <person name="Canbaeck B."/>
            <person name="Cohen D."/>
            <person name="Courty P.E."/>
            <person name="Coutinho P.M."/>
            <person name="Delaruelle C."/>
            <person name="Detter J.C."/>
            <person name="Deveau A."/>
            <person name="DiFazio S."/>
            <person name="Duplessis S."/>
            <person name="Fraissinet-Tachet L."/>
            <person name="Lucic E."/>
            <person name="Frey-Klett P."/>
            <person name="Fourrey C."/>
            <person name="Feussner I."/>
            <person name="Gay G."/>
            <person name="Grimwood J."/>
            <person name="Hoegger P.J."/>
            <person name="Jain P."/>
            <person name="Kilaru S."/>
            <person name="Labbe J."/>
            <person name="Lin Y.C."/>
            <person name="Legue V."/>
            <person name="Le Tacon F."/>
            <person name="Marmeisse R."/>
            <person name="Melayah D."/>
            <person name="Montanini B."/>
            <person name="Muratet M."/>
            <person name="Nehls U."/>
            <person name="Niculita-Hirzel H."/>
            <person name="Oudot-Le Secq M.P."/>
            <person name="Peter M."/>
            <person name="Quesneville H."/>
            <person name="Rajashekar B."/>
            <person name="Reich M."/>
            <person name="Rouhier N."/>
            <person name="Schmutz J."/>
            <person name="Yin T."/>
            <person name="Chalot M."/>
            <person name="Henrissat B."/>
            <person name="Kuees U."/>
            <person name="Lucas S."/>
            <person name="Van de Peer Y."/>
            <person name="Podila G.K."/>
            <person name="Polle A."/>
            <person name="Pukkila P.J."/>
            <person name="Richardson P.M."/>
            <person name="Rouze P."/>
            <person name="Sanders I.R."/>
            <person name="Stajich J.E."/>
            <person name="Tunlid A."/>
            <person name="Tuskan G."/>
            <person name="Grigoriev I.V."/>
        </authorList>
    </citation>
    <scope>NUCLEOTIDE SEQUENCE [LARGE SCALE GENOMIC DNA]</scope>
    <source>
        <strain evidence="4">S238N-H82 / ATCC MYA-4686</strain>
    </source>
</reference>
<dbReference type="OrthoDB" id="3265169at2759"/>
<evidence type="ECO:0000313" key="3">
    <source>
        <dbReference type="EMBL" id="EDR09188.1"/>
    </source>
</evidence>